<dbReference type="EMBL" id="CM017692">
    <property type="protein sequence ID" value="TYH20590.1"/>
    <property type="molecule type" value="Genomic_DNA"/>
</dbReference>
<feature type="non-terminal residue" evidence="1">
    <location>
        <position position="1"/>
    </location>
</feature>
<keyword evidence="2" id="KW-1185">Reference proteome</keyword>
<reference evidence="1 2" key="1">
    <citation type="submission" date="2019-06" db="EMBL/GenBank/DDBJ databases">
        <title>WGS assembly of Gossypium darwinii.</title>
        <authorList>
            <person name="Chen Z.J."/>
            <person name="Sreedasyam A."/>
            <person name="Ando A."/>
            <person name="Song Q."/>
            <person name="De L."/>
            <person name="Hulse-Kemp A."/>
            <person name="Ding M."/>
            <person name="Ye W."/>
            <person name="Kirkbride R."/>
            <person name="Jenkins J."/>
            <person name="Plott C."/>
            <person name="Lovell J."/>
            <person name="Lin Y.-M."/>
            <person name="Vaughn R."/>
            <person name="Liu B."/>
            <person name="Li W."/>
            <person name="Simpson S."/>
            <person name="Scheffler B."/>
            <person name="Saski C."/>
            <person name="Grover C."/>
            <person name="Hu G."/>
            <person name="Conover J."/>
            <person name="Carlson J."/>
            <person name="Shu S."/>
            <person name="Boston L."/>
            <person name="Williams M."/>
            <person name="Peterson D."/>
            <person name="Mcgee K."/>
            <person name="Jones D."/>
            <person name="Wendel J."/>
            <person name="Stelly D."/>
            <person name="Grimwood J."/>
            <person name="Schmutz J."/>
        </authorList>
    </citation>
    <scope>NUCLEOTIDE SEQUENCE [LARGE SCALE GENOMIC DNA]</scope>
    <source>
        <strain evidence="1">1808015.09</strain>
    </source>
</reference>
<accession>A0A5D2GSM8</accession>
<dbReference type="Proteomes" id="UP000323506">
    <property type="component" value="Chromosome A05"/>
</dbReference>
<sequence length="89" mass="10196">KKAECFFFPAPSPFLLGIQPSLRCHAPLPHRRFTDQDQVQSSTSLMWPSRGAHDAEGRATCGAWEPPLLRRLRMLAASVFIFLFYWYLG</sequence>
<organism evidence="1 2">
    <name type="scientific">Gossypium darwinii</name>
    <name type="common">Darwin's cotton</name>
    <name type="synonym">Gossypium barbadense var. darwinii</name>
    <dbReference type="NCBI Taxonomy" id="34276"/>
    <lineage>
        <taxon>Eukaryota</taxon>
        <taxon>Viridiplantae</taxon>
        <taxon>Streptophyta</taxon>
        <taxon>Embryophyta</taxon>
        <taxon>Tracheophyta</taxon>
        <taxon>Spermatophyta</taxon>
        <taxon>Magnoliopsida</taxon>
        <taxon>eudicotyledons</taxon>
        <taxon>Gunneridae</taxon>
        <taxon>Pentapetalae</taxon>
        <taxon>rosids</taxon>
        <taxon>malvids</taxon>
        <taxon>Malvales</taxon>
        <taxon>Malvaceae</taxon>
        <taxon>Malvoideae</taxon>
        <taxon>Gossypium</taxon>
    </lineage>
</organism>
<protein>
    <submittedName>
        <fullName evidence="1">Uncharacterized protein</fullName>
    </submittedName>
</protein>
<evidence type="ECO:0000313" key="1">
    <source>
        <dbReference type="EMBL" id="TYH20590.1"/>
    </source>
</evidence>
<gene>
    <name evidence="1" type="ORF">ES288_A05G442200v1</name>
</gene>
<name>A0A5D2GSM8_GOSDA</name>
<dbReference type="AlphaFoldDB" id="A0A5D2GSM8"/>
<proteinExistence type="predicted"/>
<evidence type="ECO:0000313" key="2">
    <source>
        <dbReference type="Proteomes" id="UP000323506"/>
    </source>
</evidence>